<evidence type="ECO:0000313" key="2">
    <source>
        <dbReference type="Proteomes" id="UP000007115"/>
    </source>
</evidence>
<protein>
    <recommendedName>
        <fullName evidence="3">SnoaL-like domain-containing protein</fullName>
    </recommendedName>
</protein>
<dbReference type="AlphaFoldDB" id="G9MK98"/>
<dbReference type="SUPFAM" id="SSF54427">
    <property type="entry name" value="NTF2-like"/>
    <property type="match status" value="1"/>
</dbReference>
<gene>
    <name evidence="1" type="ORF">TRIVIDRAFT_110889</name>
</gene>
<reference evidence="1 2" key="1">
    <citation type="journal article" date="2011" name="Genome Biol.">
        <title>Comparative genome sequence analysis underscores mycoparasitism as the ancestral life style of Trichoderma.</title>
        <authorList>
            <person name="Kubicek C.P."/>
            <person name="Herrera-Estrella A."/>
            <person name="Seidl-Seiboth V."/>
            <person name="Martinez D.A."/>
            <person name="Druzhinina I.S."/>
            <person name="Thon M."/>
            <person name="Zeilinger S."/>
            <person name="Casas-Flores S."/>
            <person name="Horwitz B.A."/>
            <person name="Mukherjee P.K."/>
            <person name="Mukherjee M."/>
            <person name="Kredics L."/>
            <person name="Alcaraz L.D."/>
            <person name="Aerts A."/>
            <person name="Antal Z."/>
            <person name="Atanasova L."/>
            <person name="Cervantes-Badillo M.G."/>
            <person name="Challacombe J."/>
            <person name="Chertkov O."/>
            <person name="McCluskey K."/>
            <person name="Coulpier F."/>
            <person name="Deshpande N."/>
            <person name="von Doehren H."/>
            <person name="Ebbole D.J."/>
            <person name="Esquivel-Naranjo E.U."/>
            <person name="Fekete E."/>
            <person name="Flipphi M."/>
            <person name="Glaser F."/>
            <person name="Gomez-Rodriguez E.Y."/>
            <person name="Gruber S."/>
            <person name="Han C."/>
            <person name="Henrissat B."/>
            <person name="Hermosa R."/>
            <person name="Hernandez-Onate M."/>
            <person name="Karaffa L."/>
            <person name="Kosti I."/>
            <person name="Le Crom S."/>
            <person name="Lindquist E."/>
            <person name="Lucas S."/>
            <person name="Luebeck M."/>
            <person name="Luebeck P.S."/>
            <person name="Margeot A."/>
            <person name="Metz B."/>
            <person name="Misra M."/>
            <person name="Nevalainen H."/>
            <person name="Omann M."/>
            <person name="Packer N."/>
            <person name="Perrone G."/>
            <person name="Uresti-Rivera E.E."/>
            <person name="Salamov A."/>
            <person name="Schmoll M."/>
            <person name="Seiboth B."/>
            <person name="Shapiro H."/>
            <person name="Sukno S."/>
            <person name="Tamayo-Ramos J.A."/>
            <person name="Tisch D."/>
            <person name="Wiest A."/>
            <person name="Wilkinson H.H."/>
            <person name="Zhang M."/>
            <person name="Coutinho P.M."/>
            <person name="Kenerley C.M."/>
            <person name="Monte E."/>
            <person name="Baker S.E."/>
            <person name="Grigoriev I.V."/>
        </authorList>
    </citation>
    <scope>NUCLEOTIDE SEQUENCE [LARGE SCALE GENOMIC DNA]</scope>
    <source>
        <strain evidence="2">Gv29-8 / FGSC 10586</strain>
    </source>
</reference>
<dbReference type="EMBL" id="ABDF02000003">
    <property type="protein sequence ID" value="EHK25882.1"/>
    <property type="molecule type" value="Genomic_DNA"/>
</dbReference>
<dbReference type="GeneID" id="25786757"/>
<evidence type="ECO:0000313" key="1">
    <source>
        <dbReference type="EMBL" id="EHK25882.1"/>
    </source>
</evidence>
<organism evidence="1 2">
    <name type="scientific">Hypocrea virens (strain Gv29-8 / FGSC 10586)</name>
    <name type="common">Gliocladium virens</name>
    <name type="synonym">Trichoderma virens</name>
    <dbReference type="NCBI Taxonomy" id="413071"/>
    <lineage>
        <taxon>Eukaryota</taxon>
        <taxon>Fungi</taxon>
        <taxon>Dikarya</taxon>
        <taxon>Ascomycota</taxon>
        <taxon>Pezizomycotina</taxon>
        <taxon>Sordariomycetes</taxon>
        <taxon>Hypocreomycetidae</taxon>
        <taxon>Hypocreales</taxon>
        <taxon>Hypocreaceae</taxon>
        <taxon>Trichoderma</taxon>
    </lineage>
</organism>
<proteinExistence type="predicted"/>
<dbReference type="InterPro" id="IPR032710">
    <property type="entry name" value="NTF2-like_dom_sf"/>
</dbReference>
<accession>G9MK98</accession>
<sequence length="117" mass="13070">MSKPSFKALFEEYAAELAGRNPSSLPNYVSPDVQLHYKGGQKDVGLSSLQNFFAKEWSRDVNIKVLSVEELPGQDAVQIKAIDHADADNIVTTTYHYGKQGGKWVITKLDTEYNYGE</sequence>
<dbReference type="InParanoid" id="G9MK98"/>
<comment type="caution">
    <text evidence="1">The sequence shown here is derived from an EMBL/GenBank/DDBJ whole genome shotgun (WGS) entry which is preliminary data.</text>
</comment>
<dbReference type="HOGENOM" id="CLU_2085154_0_0_1"/>
<dbReference type="Proteomes" id="UP000007115">
    <property type="component" value="Unassembled WGS sequence"/>
</dbReference>
<name>G9MK98_HYPVG</name>
<keyword evidence="2" id="KW-1185">Reference proteome</keyword>
<evidence type="ECO:0008006" key="3">
    <source>
        <dbReference type="Google" id="ProtNLM"/>
    </source>
</evidence>
<dbReference type="VEuPathDB" id="FungiDB:TRIVIDRAFT_110889"/>
<dbReference type="RefSeq" id="XP_013960076.1">
    <property type="nucleotide sequence ID" value="XM_014104601.1"/>
</dbReference>